<keyword evidence="1" id="KW-0732">Signal</keyword>
<proteinExistence type="predicted"/>
<gene>
    <name evidence="2" type="ORF">CRH09_34290</name>
</gene>
<dbReference type="Proteomes" id="UP000221961">
    <property type="component" value="Chromosome"/>
</dbReference>
<name>A0A291RTC3_9NOCA</name>
<protein>
    <submittedName>
        <fullName evidence="2">Uncharacterized protein</fullName>
    </submittedName>
</protein>
<evidence type="ECO:0000256" key="1">
    <source>
        <dbReference type="SAM" id="SignalP"/>
    </source>
</evidence>
<organism evidence="2 3">
    <name type="scientific">Nocardia terpenica</name>
    <dbReference type="NCBI Taxonomy" id="455432"/>
    <lineage>
        <taxon>Bacteria</taxon>
        <taxon>Bacillati</taxon>
        <taxon>Actinomycetota</taxon>
        <taxon>Actinomycetes</taxon>
        <taxon>Mycobacteriales</taxon>
        <taxon>Nocardiaceae</taxon>
        <taxon>Nocardia</taxon>
    </lineage>
</organism>
<accession>A0A291RTC3</accession>
<dbReference type="AlphaFoldDB" id="A0A291RTC3"/>
<feature type="chain" id="PRO_5012425923" evidence="1">
    <location>
        <begin position="21"/>
        <end position="120"/>
    </location>
</feature>
<feature type="signal peptide" evidence="1">
    <location>
        <begin position="1"/>
        <end position="20"/>
    </location>
</feature>
<dbReference type="EMBL" id="CP023778">
    <property type="protein sequence ID" value="ATL70498.1"/>
    <property type="molecule type" value="Genomic_DNA"/>
</dbReference>
<reference evidence="2 3" key="1">
    <citation type="submission" date="2017-10" db="EMBL/GenBank/DDBJ databases">
        <title>Comparative genomics between pathogenic Norcardia.</title>
        <authorList>
            <person name="Zeng L."/>
        </authorList>
    </citation>
    <scope>NUCLEOTIDE SEQUENCE [LARGE SCALE GENOMIC DNA]</scope>
    <source>
        <strain evidence="2 3">NC_YFY_NT001</strain>
    </source>
</reference>
<evidence type="ECO:0000313" key="2">
    <source>
        <dbReference type="EMBL" id="ATL70498.1"/>
    </source>
</evidence>
<dbReference type="KEGG" id="ntp:CRH09_34290"/>
<sequence>MTVFAALGTAVASAAAPALADGDNNIKVTGVGPANVGVDYTCAANAGVVGIKALAGAPQAETPSASGAQDAVTCDGNPQSTVVVMNGATLAAGQEVQVRVALVTNDDTVVSGYANVYKLG</sequence>
<evidence type="ECO:0000313" key="3">
    <source>
        <dbReference type="Proteomes" id="UP000221961"/>
    </source>
</evidence>